<dbReference type="PRINTS" id="PR00039">
    <property type="entry name" value="HTHLYSR"/>
</dbReference>
<evidence type="ECO:0000259" key="5">
    <source>
        <dbReference type="PROSITE" id="PS50931"/>
    </source>
</evidence>
<dbReference type="Pfam" id="PF00126">
    <property type="entry name" value="HTH_1"/>
    <property type="match status" value="1"/>
</dbReference>
<proteinExistence type="inferred from homology"/>
<keyword evidence="7" id="KW-1185">Reference proteome</keyword>
<evidence type="ECO:0000256" key="1">
    <source>
        <dbReference type="ARBA" id="ARBA00009437"/>
    </source>
</evidence>
<keyword evidence="2" id="KW-0805">Transcription regulation</keyword>
<keyword evidence="4" id="KW-0804">Transcription</keyword>
<dbReference type="PROSITE" id="PS50931">
    <property type="entry name" value="HTH_LYSR"/>
    <property type="match status" value="1"/>
</dbReference>
<dbReference type="InterPro" id="IPR036388">
    <property type="entry name" value="WH-like_DNA-bd_sf"/>
</dbReference>
<dbReference type="EMBL" id="RAQO01000002">
    <property type="protein sequence ID" value="RKF21387.1"/>
    <property type="molecule type" value="Genomic_DNA"/>
</dbReference>
<name>A0A420EL10_9ALTE</name>
<sequence>MTLKQLQHFLAVQRHASFTLAAREQSIAQPALSISIKNLERQLGVKLFLRHDRNVILSDEGKVLFSYAANIVQQLEDAQLAMSELKGLVKGEVRLGTPSMMGSYFFPDIIMAFKQRYPKLKLTVVDAGTQSIREMLLSAELDVGVILNQNVPPALETQLLLSSQMVAVFSPQHPLAKQALVNFEQFFENDLVMFKPGYFHRDFIDAACEAHNLSARFAFETNLLTMILKIVGQNFATTALLEIVTQNEDSVVGVPFNPAVHLDLALAWRKEGYLSIAERCFIDFVNEYMNSRGDTSL</sequence>
<evidence type="ECO:0000256" key="4">
    <source>
        <dbReference type="ARBA" id="ARBA00023163"/>
    </source>
</evidence>
<dbReference type="InterPro" id="IPR000847">
    <property type="entry name" value="LysR_HTH_N"/>
</dbReference>
<comment type="caution">
    <text evidence="6">The sequence shown here is derived from an EMBL/GenBank/DDBJ whole genome shotgun (WGS) entry which is preliminary data.</text>
</comment>
<comment type="similarity">
    <text evidence="1">Belongs to the LysR transcriptional regulatory family.</text>
</comment>
<dbReference type="Proteomes" id="UP000286482">
    <property type="component" value="Unassembled WGS sequence"/>
</dbReference>
<dbReference type="InterPro" id="IPR005119">
    <property type="entry name" value="LysR_subst-bd"/>
</dbReference>
<dbReference type="InterPro" id="IPR036390">
    <property type="entry name" value="WH_DNA-bd_sf"/>
</dbReference>
<gene>
    <name evidence="6" type="ORF">DBZ36_01680</name>
</gene>
<evidence type="ECO:0000313" key="7">
    <source>
        <dbReference type="Proteomes" id="UP000286482"/>
    </source>
</evidence>
<keyword evidence="3" id="KW-0238">DNA-binding</keyword>
<dbReference type="GO" id="GO:0003677">
    <property type="term" value="F:DNA binding"/>
    <property type="evidence" value="ECO:0007669"/>
    <property type="project" value="UniProtKB-KW"/>
</dbReference>
<dbReference type="SUPFAM" id="SSF46785">
    <property type="entry name" value="Winged helix' DNA-binding domain"/>
    <property type="match status" value="1"/>
</dbReference>
<dbReference type="RefSeq" id="WP_120353191.1">
    <property type="nucleotide sequence ID" value="NZ_RAQO01000002.1"/>
</dbReference>
<dbReference type="Pfam" id="PF03466">
    <property type="entry name" value="LysR_substrate"/>
    <property type="match status" value="1"/>
</dbReference>
<organism evidence="6 7">
    <name type="scientific">Alginatibacterium sediminis</name>
    <dbReference type="NCBI Taxonomy" id="2164068"/>
    <lineage>
        <taxon>Bacteria</taxon>
        <taxon>Pseudomonadati</taxon>
        <taxon>Pseudomonadota</taxon>
        <taxon>Gammaproteobacteria</taxon>
        <taxon>Alteromonadales</taxon>
        <taxon>Alteromonadaceae</taxon>
        <taxon>Alginatibacterium</taxon>
    </lineage>
</organism>
<feature type="domain" description="HTH lysR-type" evidence="5">
    <location>
        <begin position="1"/>
        <end position="58"/>
    </location>
</feature>
<dbReference type="Gene3D" id="3.40.190.290">
    <property type="match status" value="1"/>
</dbReference>
<evidence type="ECO:0000256" key="3">
    <source>
        <dbReference type="ARBA" id="ARBA00023125"/>
    </source>
</evidence>
<dbReference type="AlphaFoldDB" id="A0A420EL10"/>
<accession>A0A420EL10</accession>
<protein>
    <submittedName>
        <fullName evidence="6">LysR family transcriptional regulator</fullName>
    </submittedName>
</protein>
<dbReference type="CDD" id="cd05466">
    <property type="entry name" value="PBP2_LTTR_substrate"/>
    <property type="match status" value="1"/>
</dbReference>
<evidence type="ECO:0000256" key="2">
    <source>
        <dbReference type="ARBA" id="ARBA00023015"/>
    </source>
</evidence>
<dbReference type="GO" id="GO:0003700">
    <property type="term" value="F:DNA-binding transcription factor activity"/>
    <property type="evidence" value="ECO:0007669"/>
    <property type="project" value="InterPro"/>
</dbReference>
<reference evidence="6 7" key="1">
    <citation type="submission" date="2018-09" db="EMBL/GenBank/DDBJ databases">
        <authorList>
            <person name="Wang Z."/>
        </authorList>
    </citation>
    <scope>NUCLEOTIDE SEQUENCE [LARGE SCALE GENOMIC DNA]</scope>
    <source>
        <strain evidence="6 7">ALS 81</strain>
    </source>
</reference>
<dbReference type="Gene3D" id="1.10.10.10">
    <property type="entry name" value="Winged helix-like DNA-binding domain superfamily/Winged helix DNA-binding domain"/>
    <property type="match status" value="1"/>
</dbReference>
<evidence type="ECO:0000313" key="6">
    <source>
        <dbReference type="EMBL" id="RKF21387.1"/>
    </source>
</evidence>
<dbReference type="GO" id="GO:0005829">
    <property type="term" value="C:cytosol"/>
    <property type="evidence" value="ECO:0007669"/>
    <property type="project" value="TreeGrafter"/>
</dbReference>
<dbReference type="PANTHER" id="PTHR30419">
    <property type="entry name" value="HTH-TYPE TRANSCRIPTIONAL REGULATOR YBHD"/>
    <property type="match status" value="1"/>
</dbReference>
<dbReference type="FunFam" id="1.10.10.10:FF:000001">
    <property type="entry name" value="LysR family transcriptional regulator"/>
    <property type="match status" value="1"/>
</dbReference>
<dbReference type="InterPro" id="IPR050950">
    <property type="entry name" value="HTH-type_LysR_regulators"/>
</dbReference>
<dbReference type="OrthoDB" id="646694at2"/>
<dbReference type="SUPFAM" id="SSF53850">
    <property type="entry name" value="Periplasmic binding protein-like II"/>
    <property type="match status" value="1"/>
</dbReference>
<dbReference type="PANTHER" id="PTHR30419:SF30">
    <property type="entry name" value="LYSR FAMILY TRANSCRIPTIONAL REGULATOR"/>
    <property type="match status" value="1"/>
</dbReference>